<gene>
    <name evidence="6" type="ORF">C4D60_Mb09t08170</name>
</gene>
<evidence type="ECO:0000256" key="3">
    <source>
        <dbReference type="PIRSR" id="PIRSR600407-1"/>
    </source>
</evidence>
<keyword evidence="5" id="KW-0812">Transmembrane</keyword>
<dbReference type="InterPro" id="IPR000407">
    <property type="entry name" value="GDA1_CD39_NTPase"/>
</dbReference>
<feature type="active site" description="Proton acceptor" evidence="3">
    <location>
        <position position="195"/>
    </location>
</feature>
<dbReference type="Proteomes" id="UP000317650">
    <property type="component" value="Chromosome 9"/>
</dbReference>
<keyword evidence="5" id="KW-1133">Transmembrane helix</keyword>
<keyword evidence="4" id="KW-0067">ATP-binding</keyword>
<dbReference type="STRING" id="52838.A0A4S8IFM9"/>
<evidence type="ECO:0000256" key="5">
    <source>
        <dbReference type="SAM" id="Phobius"/>
    </source>
</evidence>
<name>A0A4S8IFM9_MUSBA</name>
<organism evidence="6 7">
    <name type="scientific">Musa balbisiana</name>
    <name type="common">Banana</name>
    <dbReference type="NCBI Taxonomy" id="52838"/>
    <lineage>
        <taxon>Eukaryota</taxon>
        <taxon>Viridiplantae</taxon>
        <taxon>Streptophyta</taxon>
        <taxon>Embryophyta</taxon>
        <taxon>Tracheophyta</taxon>
        <taxon>Spermatophyta</taxon>
        <taxon>Magnoliopsida</taxon>
        <taxon>Liliopsida</taxon>
        <taxon>Zingiberales</taxon>
        <taxon>Musaceae</taxon>
        <taxon>Musa</taxon>
    </lineage>
</organism>
<evidence type="ECO:0000256" key="1">
    <source>
        <dbReference type="ARBA" id="ARBA00009283"/>
    </source>
</evidence>
<keyword evidence="2" id="KW-0378">Hydrolase</keyword>
<comment type="caution">
    <text evidence="6">The sequence shown here is derived from an EMBL/GenBank/DDBJ whole genome shotgun (WGS) entry which is preliminary data.</text>
</comment>
<dbReference type="PANTHER" id="PTHR11782">
    <property type="entry name" value="ADENOSINE/GUANOSINE DIPHOSPHATASE"/>
    <property type="match status" value="1"/>
</dbReference>
<feature type="binding site" evidence="4">
    <location>
        <begin position="225"/>
        <end position="229"/>
    </location>
    <ligand>
        <name>ATP</name>
        <dbReference type="ChEBI" id="CHEBI:30616"/>
    </ligand>
</feature>
<keyword evidence="5" id="KW-0472">Membrane</keyword>
<evidence type="ECO:0008006" key="8">
    <source>
        <dbReference type="Google" id="ProtNLM"/>
    </source>
</evidence>
<accession>A0A4S8IFM9</accession>
<dbReference type="GO" id="GO:0017110">
    <property type="term" value="F:nucleoside diphosphate phosphatase activity"/>
    <property type="evidence" value="ECO:0007669"/>
    <property type="project" value="TreeGrafter"/>
</dbReference>
<sequence length="533" mass="59163">MSASKPHQLRPLSVSSRLSFLSPSNSKHHRRADGGGRRCAVIALAAAFLCLFIVTRGPDSRKYAIILDGGSTGTRIHVFAYRIGWGSMPTLDLGLTASMKVSPGLSSYAADPENAGQSLVELLEFAKERVPGELWEDTEVRLMATAGLRLLDVAVVERMLESCRKVLWSSGFQFQHDWAAVISGSSILLHASSDEGIYAWVAANYALGSLGGEPKKTTGIFELGGASIQATFVSSEPLAPEFSHVLQFGKITYNLYSDSFLYLGQNVAYDSLHNLLSSGDLRSSAAFIEEETYIDPCIPRGYMRDGGPGKLSTSLLNLKTTYRSSRAIGNFSECRLAALKLLEKEKEKCLSQICHFRLTSMPKLQGRFLATENFFHTSKFLGLGPTPLLSDLIMAGEQFCGEDWLRLKRKYDTYDEEDLLRFCFSTAYIVALLHDTLGFAMDDGRVIFANQVGNIPLDWALGAFIRQKALRPSAESSDWIFAVLGDDPSAFFYLFVSIMLIFTAWSVFKWMKPKLKIIYDLERGRYILTPVNR</sequence>
<dbReference type="Gene3D" id="3.30.420.150">
    <property type="entry name" value="Exopolyphosphatase. Domain 2"/>
    <property type="match status" value="1"/>
</dbReference>
<dbReference type="PANTHER" id="PTHR11782:SF79">
    <property type="entry name" value="OS08G0436100 PROTEIN"/>
    <property type="match status" value="1"/>
</dbReference>
<dbReference type="AlphaFoldDB" id="A0A4S8IFM9"/>
<evidence type="ECO:0000256" key="2">
    <source>
        <dbReference type="ARBA" id="ARBA00022801"/>
    </source>
</evidence>
<dbReference type="GO" id="GO:0016020">
    <property type="term" value="C:membrane"/>
    <property type="evidence" value="ECO:0007669"/>
    <property type="project" value="TreeGrafter"/>
</dbReference>
<evidence type="ECO:0000313" key="7">
    <source>
        <dbReference type="Proteomes" id="UP000317650"/>
    </source>
</evidence>
<dbReference type="EMBL" id="PYDT01000010">
    <property type="protein sequence ID" value="THU46749.1"/>
    <property type="molecule type" value="Genomic_DNA"/>
</dbReference>
<keyword evidence="7" id="KW-1185">Reference proteome</keyword>
<evidence type="ECO:0000313" key="6">
    <source>
        <dbReference type="EMBL" id="THU46749.1"/>
    </source>
</evidence>
<dbReference type="GO" id="GO:0005524">
    <property type="term" value="F:ATP binding"/>
    <property type="evidence" value="ECO:0007669"/>
    <property type="project" value="UniProtKB-KW"/>
</dbReference>
<keyword evidence="4" id="KW-0547">Nucleotide-binding</keyword>
<feature type="transmembrane region" description="Helical" evidence="5">
    <location>
        <begin position="35"/>
        <end position="54"/>
    </location>
</feature>
<dbReference type="Gene3D" id="3.30.420.40">
    <property type="match status" value="1"/>
</dbReference>
<comment type="similarity">
    <text evidence="1">Belongs to the GDA1/CD39 NTPase family.</text>
</comment>
<feature type="transmembrane region" description="Helical" evidence="5">
    <location>
        <begin position="490"/>
        <end position="508"/>
    </location>
</feature>
<evidence type="ECO:0000256" key="4">
    <source>
        <dbReference type="PIRSR" id="PIRSR600407-2"/>
    </source>
</evidence>
<dbReference type="GO" id="GO:0009134">
    <property type="term" value="P:nucleoside diphosphate catabolic process"/>
    <property type="evidence" value="ECO:0007669"/>
    <property type="project" value="TreeGrafter"/>
</dbReference>
<dbReference type="Pfam" id="PF01150">
    <property type="entry name" value="GDA1_CD39"/>
    <property type="match status" value="1"/>
</dbReference>
<reference evidence="6 7" key="1">
    <citation type="journal article" date="2019" name="Nat. Plants">
        <title>Genome sequencing of Musa balbisiana reveals subgenome evolution and function divergence in polyploid bananas.</title>
        <authorList>
            <person name="Yao X."/>
        </authorList>
    </citation>
    <scope>NUCLEOTIDE SEQUENCE [LARGE SCALE GENOMIC DNA]</scope>
    <source>
        <strain evidence="7">cv. DH-PKW</strain>
        <tissue evidence="6">Leaves</tissue>
    </source>
</reference>
<protein>
    <recommendedName>
        <fullName evidence="8">Apyrase 6</fullName>
    </recommendedName>
</protein>
<proteinExistence type="inferred from homology"/>